<evidence type="ECO:0000256" key="2">
    <source>
        <dbReference type="ARBA" id="ARBA00022692"/>
    </source>
</evidence>
<comment type="subcellular location">
    <subcellularLocation>
        <location evidence="1">Membrane</location>
    </subcellularLocation>
</comment>
<accession>A0A3S1BNM5</accession>
<dbReference type="SMART" id="SM01381">
    <property type="entry name" value="7TM_GPCR_Srsx"/>
    <property type="match status" value="1"/>
</dbReference>
<feature type="transmembrane region" description="Helical" evidence="5">
    <location>
        <begin position="278"/>
        <end position="303"/>
    </location>
</feature>
<dbReference type="PRINTS" id="PR00237">
    <property type="entry name" value="GPCRRHODOPSN"/>
</dbReference>
<keyword evidence="2 5" id="KW-0812">Transmembrane</keyword>
<keyword evidence="8" id="KW-1185">Reference proteome</keyword>
<dbReference type="InterPro" id="IPR019427">
    <property type="entry name" value="7TM_GPCR_serpentine_rcpt_Srw"/>
</dbReference>
<evidence type="ECO:0000256" key="3">
    <source>
        <dbReference type="ARBA" id="ARBA00022989"/>
    </source>
</evidence>
<keyword evidence="3 5" id="KW-1133">Transmembrane helix</keyword>
<evidence type="ECO:0000256" key="4">
    <source>
        <dbReference type="ARBA" id="ARBA00023136"/>
    </source>
</evidence>
<dbReference type="SUPFAM" id="SSF81321">
    <property type="entry name" value="Family A G protein-coupled receptor-like"/>
    <property type="match status" value="1"/>
</dbReference>
<reference evidence="7 8" key="1">
    <citation type="submission" date="2019-01" db="EMBL/GenBank/DDBJ databases">
        <title>A draft genome assembly of the solar-powered sea slug Elysia chlorotica.</title>
        <authorList>
            <person name="Cai H."/>
            <person name="Li Q."/>
            <person name="Fang X."/>
            <person name="Li J."/>
            <person name="Curtis N.E."/>
            <person name="Altenburger A."/>
            <person name="Shibata T."/>
            <person name="Feng M."/>
            <person name="Maeda T."/>
            <person name="Schwartz J.A."/>
            <person name="Shigenobu S."/>
            <person name="Lundholm N."/>
            <person name="Nishiyama T."/>
            <person name="Yang H."/>
            <person name="Hasebe M."/>
            <person name="Li S."/>
            <person name="Pierce S.K."/>
            <person name="Wang J."/>
        </authorList>
    </citation>
    <scope>NUCLEOTIDE SEQUENCE [LARGE SCALE GENOMIC DNA]</scope>
    <source>
        <strain evidence="7">EC2010</strain>
        <tissue evidence="7">Whole organism of an adult</tissue>
    </source>
</reference>
<sequence>MIVCEENVCAMYCAATHASRNATLLVPEVTQCIFDACDIQVSYDETKFIIRQTKAMMSLEGRNWSQGLKQAFDQSNCADAPGPAMRLDNLDTRYTVPINGFLSPIVIVLAVFTNSLVCLVLLKPHMRSPTTIILLALAISDMLTGLFPLPVFIYFYSTDRVHEWVPYRWCWIMHLFSEYIPTIFHTASIWLTVALATQRYICVCHVFKARTWCTFQNTVATIAFVFTFAILTHSSRFFEMYSVETVRVSVLNPNNTVSACAMKHRPWVRRDMNLYYNIYYWFRVVFIHFIPCVSLVVMTALLVHTMRAAQWRRRQLQLQNEQRDNSKLGESNRTTMMLLVVVVLFLLVEVPLGLLMVFLILQQTFDLIIISVELMHILSLFSNFFILLSYPLNFFIYCGMSRQFRDTFKRLLTRTGIETSCGSEIIPV</sequence>
<dbReference type="PROSITE" id="PS50262">
    <property type="entry name" value="G_PROTEIN_RECEP_F1_2"/>
    <property type="match status" value="1"/>
</dbReference>
<proteinExistence type="predicted"/>
<gene>
    <name evidence="7" type="ORF">EGW08_004369</name>
</gene>
<dbReference type="InterPro" id="IPR000276">
    <property type="entry name" value="GPCR_Rhodpsn"/>
</dbReference>
<dbReference type="Proteomes" id="UP000271974">
    <property type="component" value="Unassembled WGS sequence"/>
</dbReference>
<dbReference type="GO" id="GO:0008528">
    <property type="term" value="F:G protein-coupled peptide receptor activity"/>
    <property type="evidence" value="ECO:0007669"/>
    <property type="project" value="InterPro"/>
</dbReference>
<name>A0A3S1BNM5_ELYCH</name>
<evidence type="ECO:0000313" key="8">
    <source>
        <dbReference type="Proteomes" id="UP000271974"/>
    </source>
</evidence>
<dbReference type="InterPro" id="IPR053071">
    <property type="entry name" value="GPCR1-related_rcpt"/>
</dbReference>
<dbReference type="Gene3D" id="1.20.1070.10">
    <property type="entry name" value="Rhodopsin 7-helix transmembrane proteins"/>
    <property type="match status" value="1"/>
</dbReference>
<evidence type="ECO:0000259" key="6">
    <source>
        <dbReference type="PROSITE" id="PS50262"/>
    </source>
</evidence>
<organism evidence="7 8">
    <name type="scientific">Elysia chlorotica</name>
    <name type="common">Eastern emerald elysia</name>
    <name type="synonym">Sea slug</name>
    <dbReference type="NCBI Taxonomy" id="188477"/>
    <lineage>
        <taxon>Eukaryota</taxon>
        <taxon>Metazoa</taxon>
        <taxon>Spiralia</taxon>
        <taxon>Lophotrochozoa</taxon>
        <taxon>Mollusca</taxon>
        <taxon>Gastropoda</taxon>
        <taxon>Heterobranchia</taxon>
        <taxon>Euthyneura</taxon>
        <taxon>Panpulmonata</taxon>
        <taxon>Sacoglossa</taxon>
        <taxon>Placobranchoidea</taxon>
        <taxon>Plakobranchidae</taxon>
        <taxon>Elysia</taxon>
    </lineage>
</organism>
<feature type="transmembrane region" description="Helical" evidence="5">
    <location>
        <begin position="367"/>
        <end position="400"/>
    </location>
</feature>
<dbReference type="OrthoDB" id="5962323at2759"/>
<feature type="transmembrane region" description="Helical" evidence="5">
    <location>
        <begin position="336"/>
        <end position="361"/>
    </location>
</feature>
<feature type="transmembrane region" description="Helical" evidence="5">
    <location>
        <begin position="101"/>
        <end position="122"/>
    </location>
</feature>
<evidence type="ECO:0000313" key="7">
    <source>
        <dbReference type="EMBL" id="RUS87836.1"/>
    </source>
</evidence>
<dbReference type="Pfam" id="PF10324">
    <property type="entry name" value="7TM_GPCR_Srw"/>
    <property type="match status" value="1"/>
</dbReference>
<dbReference type="PANTHER" id="PTHR47023">
    <property type="entry name" value="SEX PEPTIDE RECEPTOR"/>
    <property type="match status" value="1"/>
</dbReference>
<dbReference type="InterPro" id="IPR017452">
    <property type="entry name" value="GPCR_Rhodpsn_7TM"/>
</dbReference>
<protein>
    <recommendedName>
        <fullName evidence="6">G-protein coupled receptors family 1 profile domain-containing protein</fullName>
    </recommendedName>
</protein>
<dbReference type="AlphaFoldDB" id="A0A3S1BNM5"/>
<feature type="transmembrane region" description="Helical" evidence="5">
    <location>
        <begin position="134"/>
        <end position="156"/>
    </location>
</feature>
<keyword evidence="4 5" id="KW-0472">Membrane</keyword>
<dbReference type="PANTHER" id="PTHR47023:SF1">
    <property type="entry name" value="SEX PEPTIDE RECEPTOR"/>
    <property type="match status" value="1"/>
</dbReference>
<evidence type="ECO:0000256" key="1">
    <source>
        <dbReference type="ARBA" id="ARBA00004370"/>
    </source>
</evidence>
<dbReference type="EMBL" id="RQTK01000099">
    <property type="protein sequence ID" value="RUS87836.1"/>
    <property type="molecule type" value="Genomic_DNA"/>
</dbReference>
<dbReference type="CDD" id="cd14978">
    <property type="entry name" value="7tmA_FMRFamide_R-like"/>
    <property type="match status" value="1"/>
</dbReference>
<feature type="domain" description="G-protein coupled receptors family 1 profile" evidence="6">
    <location>
        <begin position="113"/>
        <end position="397"/>
    </location>
</feature>
<feature type="transmembrane region" description="Helical" evidence="5">
    <location>
        <begin position="176"/>
        <end position="197"/>
    </location>
</feature>
<dbReference type="STRING" id="188477.A0A3S1BNM5"/>
<dbReference type="GO" id="GO:0016020">
    <property type="term" value="C:membrane"/>
    <property type="evidence" value="ECO:0007669"/>
    <property type="project" value="UniProtKB-SubCell"/>
</dbReference>
<evidence type="ECO:0000256" key="5">
    <source>
        <dbReference type="SAM" id="Phobius"/>
    </source>
</evidence>
<comment type="caution">
    <text evidence="7">The sequence shown here is derived from an EMBL/GenBank/DDBJ whole genome shotgun (WGS) entry which is preliminary data.</text>
</comment>
<feature type="transmembrane region" description="Helical" evidence="5">
    <location>
        <begin position="209"/>
        <end position="231"/>
    </location>
</feature>